<gene>
    <name evidence="13" type="primary">g175</name>
    <name evidence="13" type="ORF">EsDP_00000175</name>
</gene>
<feature type="domain" description="SP-RING-type" evidence="12">
    <location>
        <begin position="295"/>
        <end position="380"/>
    </location>
</feature>
<keyword evidence="9" id="KW-0539">Nucleus</keyword>
<sequence length="420" mass="46813">MSRLLLNRDRLSTAGSSPARGHPASSATLPDYQPPSCTLNDAGRRALGELSHNRGTQPYERQLKNATRQLGLCIGDLHERLGAQQDRLRSLRERRREKGTDKTAEEERLEAHLAELEKDADELTNESEESLRDVIDHQVELQDQTDVLGDLYTDAATASTANVPSTGEPRRRARDQAGAGESLPAVDKEEEEEETPVPVPSTRDTYLAARAQKQAEYEALTPHQRYALNNDYAAFKKIWHDAAAGENGPPLADASRWFRADGRPVMSRPGASSARRGTTDAAADDDDDADDDDEDSDDIAVAREVISLNCPLTLRQMEEPYTHAKCKHTFEKSAIMEYLPARGNVQCPQSGCSQAMSKALFSQDFYPDEVMLRRVQRSKQTQRAIDHMDDDEEDVHMGDESIVLERERRARGGNTKQETS</sequence>
<dbReference type="Proteomes" id="UP001562357">
    <property type="component" value="Unassembled WGS sequence"/>
</dbReference>
<keyword evidence="7" id="KW-0833">Ubl conjugation pathway</keyword>
<feature type="region of interest" description="Disordered" evidence="11">
    <location>
        <begin position="383"/>
        <end position="420"/>
    </location>
</feature>
<organism evidence="13 14">
    <name type="scientific">Epichloe bromicola</name>
    <dbReference type="NCBI Taxonomy" id="79588"/>
    <lineage>
        <taxon>Eukaryota</taxon>
        <taxon>Fungi</taxon>
        <taxon>Dikarya</taxon>
        <taxon>Ascomycota</taxon>
        <taxon>Pezizomycotina</taxon>
        <taxon>Sordariomycetes</taxon>
        <taxon>Hypocreomycetidae</taxon>
        <taxon>Hypocreales</taxon>
        <taxon>Clavicipitaceae</taxon>
        <taxon>Epichloe</taxon>
    </lineage>
</organism>
<evidence type="ECO:0000256" key="8">
    <source>
        <dbReference type="ARBA" id="ARBA00022833"/>
    </source>
</evidence>
<accession>A0ABQ0CE48</accession>
<dbReference type="InterPro" id="IPR013083">
    <property type="entry name" value="Znf_RING/FYVE/PHD"/>
</dbReference>
<evidence type="ECO:0000256" key="1">
    <source>
        <dbReference type="ARBA" id="ARBA00004123"/>
    </source>
</evidence>
<comment type="similarity">
    <text evidence="3">Belongs to the NSE2 family.</text>
</comment>
<reference evidence="14" key="1">
    <citation type="submission" date="2024-06" db="EMBL/GenBank/DDBJ databases">
        <title>Draft Genome Sequences of Epichloe bromicola Strains Isolated from Elymus ciliaris.</title>
        <authorList>
            <consortium name="Epichloe bromicola genome sequencing consortium"/>
            <person name="Miura A."/>
            <person name="Imano S."/>
            <person name="Ashida A."/>
            <person name="Sato I."/>
            <person name="Chiba S."/>
            <person name="Tanaka A."/>
            <person name="Camagna M."/>
            <person name="Takemoto D."/>
        </authorList>
    </citation>
    <scope>NUCLEOTIDE SEQUENCE [LARGE SCALE GENOMIC DNA]</scope>
    <source>
        <strain evidence="14">DP</strain>
    </source>
</reference>
<evidence type="ECO:0000256" key="3">
    <source>
        <dbReference type="ARBA" id="ARBA00008212"/>
    </source>
</evidence>
<dbReference type="InterPro" id="IPR026846">
    <property type="entry name" value="Nse2(Mms21)"/>
</dbReference>
<feature type="region of interest" description="Disordered" evidence="11">
    <location>
        <begin position="158"/>
        <end position="204"/>
    </location>
</feature>
<proteinExistence type="inferred from homology"/>
<evidence type="ECO:0000256" key="11">
    <source>
        <dbReference type="SAM" id="MobiDB-lite"/>
    </source>
</evidence>
<dbReference type="PANTHER" id="PTHR21330">
    <property type="entry name" value="E3 SUMO-PROTEIN LIGASE NSE2"/>
    <property type="match status" value="1"/>
</dbReference>
<dbReference type="InterPro" id="IPR004181">
    <property type="entry name" value="Znf_MIZ"/>
</dbReference>
<evidence type="ECO:0000256" key="6">
    <source>
        <dbReference type="ARBA" id="ARBA00022771"/>
    </source>
</evidence>
<keyword evidence="4" id="KW-0808">Transferase</keyword>
<comment type="caution">
    <text evidence="13">The sequence shown here is derived from an EMBL/GenBank/DDBJ whole genome shotgun (WGS) entry which is preliminary data.</text>
</comment>
<evidence type="ECO:0000256" key="4">
    <source>
        <dbReference type="ARBA" id="ARBA00022679"/>
    </source>
</evidence>
<evidence type="ECO:0000313" key="14">
    <source>
        <dbReference type="Proteomes" id="UP001562357"/>
    </source>
</evidence>
<dbReference type="PANTHER" id="PTHR21330:SF1">
    <property type="entry name" value="E3 SUMO-PROTEIN LIGASE NSE2"/>
    <property type="match status" value="1"/>
</dbReference>
<keyword evidence="6 10" id="KW-0863">Zinc-finger</keyword>
<dbReference type="Pfam" id="PF11789">
    <property type="entry name" value="zf-Nse"/>
    <property type="match status" value="1"/>
</dbReference>
<feature type="compositionally biased region" description="Basic and acidic residues" evidence="11">
    <location>
        <begin position="395"/>
        <end position="410"/>
    </location>
</feature>
<dbReference type="EMBL" id="BAAFGZ010000003">
    <property type="protein sequence ID" value="GAB0131714.1"/>
    <property type="molecule type" value="Genomic_DNA"/>
</dbReference>
<evidence type="ECO:0000256" key="7">
    <source>
        <dbReference type="ARBA" id="ARBA00022786"/>
    </source>
</evidence>
<evidence type="ECO:0000256" key="2">
    <source>
        <dbReference type="ARBA" id="ARBA00004718"/>
    </source>
</evidence>
<keyword evidence="5" id="KW-0479">Metal-binding</keyword>
<keyword evidence="14" id="KW-1185">Reference proteome</keyword>
<feature type="region of interest" description="Disordered" evidence="11">
    <location>
        <begin position="262"/>
        <end position="296"/>
    </location>
</feature>
<evidence type="ECO:0000256" key="9">
    <source>
        <dbReference type="ARBA" id="ARBA00023242"/>
    </source>
</evidence>
<dbReference type="CDD" id="cd16651">
    <property type="entry name" value="SPL-RING_NSE2"/>
    <property type="match status" value="1"/>
</dbReference>
<comment type="pathway">
    <text evidence="2">Protein modification; protein sumoylation.</text>
</comment>
<keyword evidence="8" id="KW-0862">Zinc</keyword>
<evidence type="ECO:0000256" key="10">
    <source>
        <dbReference type="PROSITE-ProRule" id="PRU00452"/>
    </source>
</evidence>
<feature type="region of interest" description="Disordered" evidence="11">
    <location>
        <begin position="87"/>
        <end position="108"/>
    </location>
</feature>
<evidence type="ECO:0000259" key="12">
    <source>
        <dbReference type="PROSITE" id="PS51044"/>
    </source>
</evidence>
<dbReference type="Gene3D" id="3.30.40.10">
    <property type="entry name" value="Zinc/RING finger domain, C3HC4 (zinc finger)"/>
    <property type="match status" value="1"/>
</dbReference>
<name>A0ABQ0CE48_9HYPO</name>
<feature type="compositionally biased region" description="Acidic residues" evidence="11">
    <location>
        <begin position="282"/>
        <end position="296"/>
    </location>
</feature>
<dbReference type="SUPFAM" id="SSF57850">
    <property type="entry name" value="RING/U-box"/>
    <property type="match status" value="1"/>
</dbReference>
<evidence type="ECO:0000313" key="13">
    <source>
        <dbReference type="EMBL" id="GAB0131714.1"/>
    </source>
</evidence>
<feature type="compositionally biased region" description="Basic and acidic residues" evidence="11">
    <location>
        <begin position="1"/>
        <end position="11"/>
    </location>
</feature>
<evidence type="ECO:0000256" key="5">
    <source>
        <dbReference type="ARBA" id="ARBA00022723"/>
    </source>
</evidence>
<protein>
    <recommendedName>
        <fullName evidence="12">SP-RING-type domain-containing protein</fullName>
    </recommendedName>
</protein>
<feature type="region of interest" description="Disordered" evidence="11">
    <location>
        <begin position="1"/>
        <end position="42"/>
    </location>
</feature>
<dbReference type="PROSITE" id="PS51044">
    <property type="entry name" value="ZF_SP_RING"/>
    <property type="match status" value="1"/>
</dbReference>
<comment type="subcellular location">
    <subcellularLocation>
        <location evidence="1">Nucleus</location>
    </subcellularLocation>
</comment>